<evidence type="ECO:0008006" key="4">
    <source>
        <dbReference type="Google" id="ProtNLM"/>
    </source>
</evidence>
<evidence type="ECO:0000256" key="1">
    <source>
        <dbReference type="SAM" id="Phobius"/>
    </source>
</evidence>
<feature type="transmembrane region" description="Helical" evidence="1">
    <location>
        <begin position="190"/>
        <end position="207"/>
    </location>
</feature>
<feature type="transmembrane region" description="Helical" evidence="1">
    <location>
        <begin position="133"/>
        <end position="152"/>
    </location>
</feature>
<keyword evidence="3" id="KW-1185">Reference proteome</keyword>
<reference evidence="2 3" key="1">
    <citation type="submission" date="2024-06" db="EMBL/GenBank/DDBJ databases">
        <title>Sorghum-associated microbial communities from plants grown in Nebraska, USA.</title>
        <authorList>
            <person name="Schachtman D."/>
        </authorList>
    </citation>
    <scope>NUCLEOTIDE SEQUENCE [LARGE SCALE GENOMIC DNA]</scope>
    <source>
        <strain evidence="2 3">1757</strain>
    </source>
</reference>
<feature type="transmembrane region" description="Helical" evidence="1">
    <location>
        <begin position="393"/>
        <end position="414"/>
    </location>
</feature>
<proteinExistence type="predicted"/>
<feature type="transmembrane region" description="Helical" evidence="1">
    <location>
        <begin position="359"/>
        <end position="381"/>
    </location>
</feature>
<accession>A0ABV2PZ84</accession>
<keyword evidence="1" id="KW-0812">Transmembrane</keyword>
<evidence type="ECO:0000313" key="2">
    <source>
        <dbReference type="EMBL" id="MET4570050.1"/>
    </source>
</evidence>
<feature type="transmembrane region" description="Helical" evidence="1">
    <location>
        <begin position="434"/>
        <end position="452"/>
    </location>
</feature>
<name>A0ABV2PZ84_9GAMM</name>
<dbReference type="RefSeq" id="WP_354550366.1">
    <property type="nucleotide sequence ID" value="NZ_JBEPSD010000002.1"/>
</dbReference>
<organism evidence="2 3">
    <name type="scientific">Rhodanobacter soli</name>
    <dbReference type="NCBI Taxonomy" id="590609"/>
    <lineage>
        <taxon>Bacteria</taxon>
        <taxon>Pseudomonadati</taxon>
        <taxon>Pseudomonadota</taxon>
        <taxon>Gammaproteobacteria</taxon>
        <taxon>Lysobacterales</taxon>
        <taxon>Rhodanobacteraceae</taxon>
        <taxon>Rhodanobacter</taxon>
    </lineage>
</organism>
<keyword evidence="1" id="KW-0472">Membrane</keyword>
<evidence type="ECO:0000313" key="3">
    <source>
        <dbReference type="Proteomes" id="UP001549251"/>
    </source>
</evidence>
<gene>
    <name evidence="2" type="ORF">ABIE04_002411</name>
</gene>
<comment type="caution">
    <text evidence="2">The sequence shown here is derived from an EMBL/GenBank/DDBJ whole genome shotgun (WGS) entry which is preliminary data.</text>
</comment>
<sequence length="455" mass="49882">MAASDHASLEAQIDQWRNYLHRRQAIHAVDVAELEDHLREQVAVLVDAGLATDEAFLVAVKRMGDLDALSREFAREHSERLWKQLVVVPSEADGPRARTRTDAIVAFGLALAAAVAIKLPVLFGLQLEQDVGFYARNLSLFVLPFLAGYFVWKRQLGTKTLSWLAAAFVAAAVFANVYPFMPGGASERLAALHLPIALWLAVGIVYAGGRWRQGSGRMDFIRFSGELFIYYVLIALGGAVLTAFMVMMFEAIGVKAEPFFSAWLLPCGAAAAVLVAAWLVEAKQSVIENMAPVLTRLFTPIFAAVLAVFLGTVLWTGHGVDIERNVLIAFDLLLVLVLGLLLYSVSARDPQSPPGAFDVVQVVLVVGALLANALALWAIAARINEFGFTPNRVAALGENVILLANLAWSAVLYIRFLRGRGSFARLERWQTDYLPIYAAWAMVVVIVFPPLFRYI</sequence>
<feature type="transmembrane region" description="Helical" evidence="1">
    <location>
        <begin position="327"/>
        <end position="347"/>
    </location>
</feature>
<dbReference type="NCBIfam" id="NF038403">
    <property type="entry name" value="perm_prefix_1"/>
    <property type="match status" value="1"/>
</dbReference>
<feature type="transmembrane region" description="Helical" evidence="1">
    <location>
        <begin position="104"/>
        <end position="127"/>
    </location>
</feature>
<feature type="transmembrane region" description="Helical" evidence="1">
    <location>
        <begin position="260"/>
        <end position="281"/>
    </location>
</feature>
<keyword evidence="1" id="KW-1133">Transmembrane helix</keyword>
<protein>
    <recommendedName>
        <fullName evidence="4">DUF4153 domain-containing protein</fullName>
    </recommendedName>
</protein>
<feature type="transmembrane region" description="Helical" evidence="1">
    <location>
        <begin position="293"/>
        <end position="315"/>
    </location>
</feature>
<dbReference type="Proteomes" id="UP001549251">
    <property type="component" value="Unassembled WGS sequence"/>
</dbReference>
<dbReference type="EMBL" id="JBEPSD010000002">
    <property type="protein sequence ID" value="MET4570050.1"/>
    <property type="molecule type" value="Genomic_DNA"/>
</dbReference>
<feature type="transmembrane region" description="Helical" evidence="1">
    <location>
        <begin position="228"/>
        <end position="248"/>
    </location>
</feature>
<feature type="transmembrane region" description="Helical" evidence="1">
    <location>
        <begin position="161"/>
        <end position="178"/>
    </location>
</feature>
<dbReference type="InterPro" id="IPR047928">
    <property type="entry name" value="Perm_prefix_1"/>
</dbReference>